<protein>
    <submittedName>
        <fullName evidence="6">GAF domain-containing protein</fullName>
    </submittedName>
</protein>
<evidence type="ECO:0000256" key="3">
    <source>
        <dbReference type="PROSITE-ProRule" id="PRU00284"/>
    </source>
</evidence>
<evidence type="ECO:0000256" key="1">
    <source>
        <dbReference type="ARBA" id="ARBA00023224"/>
    </source>
</evidence>
<feature type="region of interest" description="Disordered" evidence="4">
    <location>
        <begin position="1"/>
        <end position="20"/>
    </location>
</feature>
<comment type="similarity">
    <text evidence="2">Belongs to the methyl-accepting chemotaxis (MCP) protein family.</text>
</comment>
<dbReference type="InterPro" id="IPR029016">
    <property type="entry name" value="GAF-like_dom_sf"/>
</dbReference>
<accession>A0ABS5TB04</accession>
<dbReference type="PROSITE" id="PS50111">
    <property type="entry name" value="CHEMOTAXIS_TRANSDUC_2"/>
    <property type="match status" value="1"/>
</dbReference>
<name>A0ABS5TB04_9ACTN</name>
<dbReference type="RefSeq" id="WP_214153697.1">
    <property type="nucleotide sequence ID" value="NZ_JAHBAY010000001.1"/>
</dbReference>
<feature type="domain" description="Methyl-accepting transducer" evidence="5">
    <location>
        <begin position="397"/>
        <end position="517"/>
    </location>
</feature>
<evidence type="ECO:0000259" key="5">
    <source>
        <dbReference type="PROSITE" id="PS50111"/>
    </source>
</evidence>
<sequence length="517" mass="55068">MVFGRKRSSGGPATTPANAPRDVETFAEVIRALESVTSEESAYRISVDAFVRASGVDYGAAWLPEGGELTMIHQTGRIVDGMASAFPGKRNAMDASLVGRAFRTGEPLFIDDLAQTTGSVRAQAAQRLGMVSGMFYPVQNNGQVRGVLEYFSDEPIADNPGRREKIVEIAKLSDMAVYRAIAQAQLQEIADDRLAVTEVVSKLNAAADEAACTRLALETVRDSFGWAYGSYWSIREGEDVLRFELESGSAGEEFRQVTLAASFAEGVGLSGRAWRSRDLVFVANLADLTDCVRAPAAGRAGVKSGICFPVIIGGRVVGTMDFFTTETITLSESRMGALRNVQQLVCQRLESIRRGETEQAGARALLDTVEQLRAATGDASRVAGEAVARSGDMTGEVDNLGAASAAIGDVIKIISSIADQTNLLALNATIEAARAGDAGKGFAVVADEVKQLAQETARATGQVSDQIAAIQENARSVATGIQNTSEIIGQMDSVQVRIQEILEVQAEMARQLDSHYV</sequence>
<dbReference type="InterPro" id="IPR004089">
    <property type="entry name" value="MCPsignal_dom"/>
</dbReference>
<dbReference type="Proteomes" id="UP001197247">
    <property type="component" value="Unassembled WGS sequence"/>
</dbReference>
<organism evidence="6 7">
    <name type="scientific">Kineosporia corallincola</name>
    <dbReference type="NCBI Taxonomy" id="2835133"/>
    <lineage>
        <taxon>Bacteria</taxon>
        <taxon>Bacillati</taxon>
        <taxon>Actinomycetota</taxon>
        <taxon>Actinomycetes</taxon>
        <taxon>Kineosporiales</taxon>
        <taxon>Kineosporiaceae</taxon>
        <taxon>Kineosporia</taxon>
    </lineage>
</organism>
<dbReference type="EMBL" id="JAHBAY010000001">
    <property type="protein sequence ID" value="MBT0767624.1"/>
    <property type="molecule type" value="Genomic_DNA"/>
</dbReference>
<evidence type="ECO:0000313" key="6">
    <source>
        <dbReference type="EMBL" id="MBT0767624.1"/>
    </source>
</evidence>
<reference evidence="6 7" key="1">
    <citation type="submission" date="2021-05" db="EMBL/GenBank/DDBJ databases">
        <title>Kineosporia and Streptomyces sp. nov. two new marine actinobacteria isolated from Coral.</title>
        <authorList>
            <person name="Buangrab K."/>
            <person name="Sutthacheep M."/>
            <person name="Yeemin T."/>
            <person name="Harunari E."/>
            <person name="Igarashi Y."/>
            <person name="Kanchanasin P."/>
            <person name="Tanasupawat S."/>
            <person name="Phongsopitanun W."/>
        </authorList>
    </citation>
    <scope>NUCLEOTIDE SEQUENCE [LARGE SCALE GENOMIC DNA]</scope>
    <source>
        <strain evidence="6 7">J2-2</strain>
    </source>
</reference>
<dbReference type="SUPFAM" id="SSF55781">
    <property type="entry name" value="GAF domain-like"/>
    <property type="match status" value="2"/>
</dbReference>
<keyword evidence="1 3" id="KW-0807">Transducer</keyword>
<evidence type="ECO:0000313" key="7">
    <source>
        <dbReference type="Proteomes" id="UP001197247"/>
    </source>
</evidence>
<dbReference type="SUPFAM" id="SSF58104">
    <property type="entry name" value="Methyl-accepting chemotaxis protein (MCP) signaling domain"/>
    <property type="match status" value="1"/>
</dbReference>
<dbReference type="InterPro" id="IPR004090">
    <property type="entry name" value="Chemotax_Me-accpt_rcpt"/>
</dbReference>
<gene>
    <name evidence="6" type="ORF">KIH74_01725</name>
</gene>
<proteinExistence type="inferred from homology"/>
<dbReference type="SMART" id="SM00283">
    <property type="entry name" value="MA"/>
    <property type="match status" value="1"/>
</dbReference>
<dbReference type="PANTHER" id="PTHR32089:SF112">
    <property type="entry name" value="LYSOZYME-LIKE PROTEIN-RELATED"/>
    <property type="match status" value="1"/>
</dbReference>
<evidence type="ECO:0000256" key="2">
    <source>
        <dbReference type="ARBA" id="ARBA00029447"/>
    </source>
</evidence>
<evidence type="ECO:0000256" key="4">
    <source>
        <dbReference type="SAM" id="MobiDB-lite"/>
    </source>
</evidence>
<dbReference type="SMART" id="SM00065">
    <property type="entry name" value="GAF"/>
    <property type="match status" value="2"/>
</dbReference>
<dbReference type="Pfam" id="PF00015">
    <property type="entry name" value="MCPsignal"/>
    <property type="match status" value="1"/>
</dbReference>
<dbReference type="Gene3D" id="1.10.287.950">
    <property type="entry name" value="Methyl-accepting chemotaxis protein"/>
    <property type="match status" value="1"/>
</dbReference>
<dbReference type="PANTHER" id="PTHR32089">
    <property type="entry name" value="METHYL-ACCEPTING CHEMOTAXIS PROTEIN MCPB"/>
    <property type="match status" value="1"/>
</dbReference>
<comment type="caution">
    <text evidence="6">The sequence shown here is derived from an EMBL/GenBank/DDBJ whole genome shotgun (WGS) entry which is preliminary data.</text>
</comment>
<dbReference type="Gene3D" id="3.30.450.40">
    <property type="match status" value="2"/>
</dbReference>
<keyword evidence="7" id="KW-1185">Reference proteome</keyword>
<dbReference type="InterPro" id="IPR003018">
    <property type="entry name" value="GAF"/>
</dbReference>
<dbReference type="PRINTS" id="PR00260">
    <property type="entry name" value="CHEMTRNSDUCR"/>
</dbReference>
<dbReference type="Pfam" id="PF13185">
    <property type="entry name" value="GAF_2"/>
    <property type="match status" value="2"/>
</dbReference>